<evidence type="ECO:0000313" key="2">
    <source>
        <dbReference type="Proteomes" id="UP001186974"/>
    </source>
</evidence>
<sequence length="52" mass="6318">MALWTKHLKWTPERVKEFLVDVEKDLKDPKTHYYWIVHIFYAQKPEVSNAST</sequence>
<reference evidence="1" key="1">
    <citation type="submission" date="2024-09" db="EMBL/GenBank/DDBJ databases">
        <title>Black Yeasts Isolated from many extreme environments.</title>
        <authorList>
            <person name="Coleine C."/>
            <person name="Stajich J.E."/>
            <person name="Selbmann L."/>
        </authorList>
    </citation>
    <scope>NUCLEOTIDE SEQUENCE</scope>
    <source>
        <strain evidence="1">CCFEE 5737</strain>
    </source>
</reference>
<evidence type="ECO:0000313" key="1">
    <source>
        <dbReference type="EMBL" id="KAK3063576.1"/>
    </source>
</evidence>
<comment type="caution">
    <text evidence="1">The sequence shown here is derived from an EMBL/GenBank/DDBJ whole genome shotgun (WGS) entry which is preliminary data.</text>
</comment>
<dbReference type="EMBL" id="JAWDJW010006796">
    <property type="protein sequence ID" value="KAK3063576.1"/>
    <property type="molecule type" value="Genomic_DNA"/>
</dbReference>
<keyword evidence="2" id="KW-1185">Reference proteome</keyword>
<gene>
    <name evidence="1" type="ORF">LTS18_014442</name>
</gene>
<accession>A0ACC3D8W7</accession>
<organism evidence="1 2">
    <name type="scientific">Coniosporium uncinatum</name>
    <dbReference type="NCBI Taxonomy" id="93489"/>
    <lineage>
        <taxon>Eukaryota</taxon>
        <taxon>Fungi</taxon>
        <taxon>Dikarya</taxon>
        <taxon>Ascomycota</taxon>
        <taxon>Pezizomycotina</taxon>
        <taxon>Dothideomycetes</taxon>
        <taxon>Dothideomycetes incertae sedis</taxon>
        <taxon>Coniosporium</taxon>
    </lineage>
</organism>
<name>A0ACC3D8W7_9PEZI</name>
<protein>
    <submittedName>
        <fullName evidence="1">Uncharacterized protein</fullName>
    </submittedName>
</protein>
<proteinExistence type="predicted"/>
<dbReference type="Proteomes" id="UP001186974">
    <property type="component" value="Unassembled WGS sequence"/>
</dbReference>